<organism evidence="1 2">
    <name type="scientific">Vibrio nigripulchritudo SOn1</name>
    <dbReference type="NCBI Taxonomy" id="1238450"/>
    <lineage>
        <taxon>Bacteria</taxon>
        <taxon>Pseudomonadati</taxon>
        <taxon>Pseudomonadota</taxon>
        <taxon>Gammaproteobacteria</taxon>
        <taxon>Vibrionales</taxon>
        <taxon>Vibrionaceae</taxon>
        <taxon>Vibrio</taxon>
    </lineage>
</organism>
<comment type="caution">
    <text evidence="1">The sequence shown here is derived from an EMBL/GenBank/DDBJ whole genome shotgun (WGS) entry which is preliminary data.</text>
</comment>
<dbReference type="RefSeq" id="WP_022612514.1">
    <property type="nucleotide sequence ID" value="NZ_LK391965.1"/>
</dbReference>
<accession>A0AAV2VT54</accession>
<protein>
    <submittedName>
        <fullName evidence="1">Uncharacterized protein</fullName>
    </submittedName>
</protein>
<reference evidence="1 2" key="1">
    <citation type="journal article" date="2013" name="ISME J.">
        <title>Comparative genomics of pathogenic lineages of Vibrio nigripulchritudo identifies virulence-associated traits.</title>
        <authorList>
            <person name="Goudenege D."/>
            <person name="Labreuche Y."/>
            <person name="Krin E."/>
            <person name="Ansquer D."/>
            <person name="Mangenot S."/>
            <person name="Calteau A."/>
            <person name="Medigue C."/>
            <person name="Mazel D."/>
            <person name="Polz M.F."/>
            <person name="Le Roux F."/>
        </authorList>
    </citation>
    <scope>NUCLEOTIDE SEQUENCE [LARGE SCALE GENOMIC DNA]</scope>
    <source>
        <strain evidence="1 2">SOn1</strain>
    </source>
</reference>
<evidence type="ECO:0000313" key="1">
    <source>
        <dbReference type="EMBL" id="CCO47845.1"/>
    </source>
</evidence>
<proteinExistence type="predicted"/>
<dbReference type="AlphaFoldDB" id="A0AAV2VT54"/>
<dbReference type="Proteomes" id="UP000018211">
    <property type="component" value="Unassembled WGS sequence"/>
</dbReference>
<sequence>MREIDLLRIKNANRVIVTATIPYNPKKRKDNVILADVKRECELDLLRDLIQVEQNEGNGKWMSPIDAHINFMQDKSLLLSLGLVLDCWLRHDKWECDFHLCDCSSFHEWLVRNKV</sequence>
<evidence type="ECO:0000313" key="2">
    <source>
        <dbReference type="Proteomes" id="UP000018211"/>
    </source>
</evidence>
<gene>
    <name evidence="1" type="ORF">VIBNISOn1_400007</name>
</gene>
<dbReference type="EMBL" id="CAOF01000132">
    <property type="protein sequence ID" value="CCO47845.1"/>
    <property type="molecule type" value="Genomic_DNA"/>
</dbReference>
<name>A0AAV2VT54_9VIBR</name>